<dbReference type="SUPFAM" id="SSF55874">
    <property type="entry name" value="ATPase domain of HSP90 chaperone/DNA topoisomerase II/histidine kinase"/>
    <property type="match status" value="1"/>
</dbReference>
<evidence type="ECO:0000259" key="8">
    <source>
        <dbReference type="PROSITE" id="PS50110"/>
    </source>
</evidence>
<dbReference type="InterPro" id="IPR011006">
    <property type="entry name" value="CheY-like_superfamily"/>
</dbReference>
<dbReference type="SUPFAM" id="SSF55781">
    <property type="entry name" value="GAF domain-like"/>
    <property type="match status" value="1"/>
</dbReference>
<evidence type="ECO:0000256" key="2">
    <source>
        <dbReference type="ARBA" id="ARBA00012438"/>
    </source>
</evidence>
<dbReference type="Pfam" id="PF08447">
    <property type="entry name" value="PAS_3"/>
    <property type="match status" value="1"/>
</dbReference>
<feature type="domain" description="PAC" evidence="10">
    <location>
        <begin position="267"/>
        <end position="315"/>
    </location>
</feature>
<dbReference type="InterPro" id="IPR001610">
    <property type="entry name" value="PAC"/>
</dbReference>
<dbReference type="SUPFAM" id="SSF47384">
    <property type="entry name" value="Homodimeric domain of signal transducing histidine kinase"/>
    <property type="match status" value="1"/>
</dbReference>
<dbReference type="CDD" id="cd00130">
    <property type="entry name" value="PAS"/>
    <property type="match status" value="1"/>
</dbReference>
<dbReference type="NCBIfam" id="TIGR00229">
    <property type="entry name" value="sensory_box"/>
    <property type="match status" value="1"/>
</dbReference>
<keyword evidence="3 6" id="KW-0597">Phosphoprotein</keyword>
<evidence type="ECO:0000256" key="3">
    <source>
        <dbReference type="ARBA" id="ARBA00022553"/>
    </source>
</evidence>
<dbReference type="AlphaFoldDB" id="A0A3D4V587"/>
<dbReference type="EC" id="2.7.13.3" evidence="2"/>
<dbReference type="InterPro" id="IPR003594">
    <property type="entry name" value="HATPase_dom"/>
</dbReference>
<proteinExistence type="predicted"/>
<dbReference type="OMA" id="IMETAND"/>
<dbReference type="CDD" id="cd00156">
    <property type="entry name" value="REC"/>
    <property type="match status" value="1"/>
</dbReference>
<sequence>MSHHILAVEDSPTQAEILRHLLESAGHEVAVASNGTAALELLASTRRRFDVVVSDIVMPGAVDGYELCRRIKASPHYRTPVVLLTSLADPMDIIKGLECGADNFFTKPYDGEHLLERITWLLDTRRVRQGTGLHVGLQVYFMGREFTISSEREQILDLLISTFEDAVRQNHSLRQREAELESARAELARYAGVLETDIERFFELSTDLICLVGADGHFTRLNPAWEQLLGWTDAELKARPYIEFVHPDDRDDGEDTLFHPGADRRTAQFENRYRCRDGSYRWLEWRAIPSPDDDVVFAIARDVTQRREADRILRVRFQQQAAVAALGQAAVEMSDLEALFDAAVFMVAETLDVPMTQLLELTGNGRRIEARASVGYTRDVTALSTTGAGPHSLAGYTLQQNAPAILVNASTESRFEIGAYAEAAGLVSAAAVIVPLHGRPYGVLEVGSTVNRVFGQDDIHFLQSVAHILGSAIDRRRSDHALQQSQRMESVGRLAGGIAHDFNNLLTVILAHNQFVTAALPDDDTLKHDVAQIASAGTRAAGLTRQLLAFSRRQVLAPKVLSLNDTVVDIERMLRRVLGDDVTLQVALDDHLHPVLADPGQIEQVVMNLAVNARDAMPSGGTLTIRTGNEEVDATFAALHDGASLGPHAVISVSDTGSGMSRETQARIFEPFFTTKGPDRGTGLGLATVYGIVTQSRGTIGVYSELGRGSTFKVYLPRAQRGQEMHTPSTAHEAISAGGTETILLAEDEEGVRHIAARLLRSFGYTVLEASNGEQALAIADAYTEHIDLLVSDVTMPRMGGGVLAQELTTRRPTLRVLHLSGHVDPVVIESGLFTGNTAFLQKPFSAESLSRKVREVLDTPR</sequence>
<dbReference type="InterPro" id="IPR003018">
    <property type="entry name" value="GAF"/>
</dbReference>
<evidence type="ECO:0000256" key="1">
    <source>
        <dbReference type="ARBA" id="ARBA00000085"/>
    </source>
</evidence>
<feature type="domain" description="PAS" evidence="9">
    <location>
        <begin position="194"/>
        <end position="251"/>
    </location>
</feature>
<evidence type="ECO:0000256" key="6">
    <source>
        <dbReference type="PROSITE-ProRule" id="PRU00169"/>
    </source>
</evidence>
<comment type="caution">
    <text evidence="11">The sequence shown here is derived from an EMBL/GenBank/DDBJ whole genome shotgun (WGS) entry which is preliminary data.</text>
</comment>
<dbReference type="InterPro" id="IPR035965">
    <property type="entry name" value="PAS-like_dom_sf"/>
</dbReference>
<dbReference type="InterPro" id="IPR003661">
    <property type="entry name" value="HisK_dim/P_dom"/>
</dbReference>
<feature type="domain" description="Response regulatory" evidence="8">
    <location>
        <begin position="742"/>
        <end position="858"/>
    </location>
</feature>
<feature type="domain" description="Histidine kinase" evidence="7">
    <location>
        <begin position="497"/>
        <end position="720"/>
    </location>
</feature>
<keyword evidence="4" id="KW-0808">Transferase</keyword>
<dbReference type="PROSITE" id="PS50109">
    <property type="entry name" value="HIS_KIN"/>
    <property type="match status" value="1"/>
</dbReference>
<dbReference type="InterPro" id="IPR036890">
    <property type="entry name" value="HATPase_C_sf"/>
</dbReference>
<dbReference type="CDD" id="cd00082">
    <property type="entry name" value="HisKA"/>
    <property type="match status" value="1"/>
</dbReference>
<dbReference type="InterPro" id="IPR000700">
    <property type="entry name" value="PAS-assoc_C"/>
</dbReference>
<dbReference type="Gene3D" id="3.30.450.20">
    <property type="entry name" value="PAS domain"/>
    <property type="match status" value="1"/>
</dbReference>
<dbReference type="Gene3D" id="3.40.50.2300">
    <property type="match status" value="2"/>
</dbReference>
<feature type="modified residue" description="4-aspartylphosphate" evidence="6">
    <location>
        <position position="793"/>
    </location>
</feature>
<dbReference type="InterPro" id="IPR005467">
    <property type="entry name" value="His_kinase_dom"/>
</dbReference>
<dbReference type="InterPro" id="IPR013655">
    <property type="entry name" value="PAS_fold_3"/>
</dbReference>
<dbReference type="Pfam" id="PF00072">
    <property type="entry name" value="Response_reg"/>
    <property type="match status" value="2"/>
</dbReference>
<dbReference type="PANTHER" id="PTHR43547">
    <property type="entry name" value="TWO-COMPONENT HISTIDINE KINASE"/>
    <property type="match status" value="1"/>
</dbReference>
<reference evidence="11 12" key="1">
    <citation type="journal article" date="2018" name="Nat. Biotechnol.">
        <title>A standardized bacterial taxonomy based on genome phylogeny substantially revises the tree of life.</title>
        <authorList>
            <person name="Parks D.H."/>
            <person name="Chuvochina M."/>
            <person name="Waite D.W."/>
            <person name="Rinke C."/>
            <person name="Skarshewski A."/>
            <person name="Chaumeil P.A."/>
            <person name="Hugenholtz P."/>
        </authorList>
    </citation>
    <scope>NUCLEOTIDE SEQUENCE [LARGE SCALE GENOMIC DNA]</scope>
    <source>
        <strain evidence="11">UBA8844</strain>
    </source>
</reference>
<keyword evidence="5" id="KW-0418">Kinase</keyword>
<dbReference type="InterPro" id="IPR029016">
    <property type="entry name" value="GAF-like_dom_sf"/>
</dbReference>
<dbReference type="SMART" id="SM00086">
    <property type="entry name" value="PAC"/>
    <property type="match status" value="1"/>
</dbReference>
<dbReference type="Gene3D" id="3.30.450.40">
    <property type="match status" value="1"/>
</dbReference>
<evidence type="ECO:0000313" key="11">
    <source>
        <dbReference type="EMBL" id="HCT56286.1"/>
    </source>
</evidence>
<evidence type="ECO:0000256" key="5">
    <source>
        <dbReference type="ARBA" id="ARBA00022777"/>
    </source>
</evidence>
<accession>A0A3D4V587</accession>
<name>A0A3D4V587_9BACT</name>
<dbReference type="SMART" id="SM00065">
    <property type="entry name" value="GAF"/>
    <property type="match status" value="1"/>
</dbReference>
<evidence type="ECO:0000259" key="7">
    <source>
        <dbReference type="PROSITE" id="PS50109"/>
    </source>
</evidence>
<dbReference type="InterPro" id="IPR036097">
    <property type="entry name" value="HisK_dim/P_sf"/>
</dbReference>
<dbReference type="SUPFAM" id="SSF52172">
    <property type="entry name" value="CheY-like"/>
    <property type="match status" value="2"/>
</dbReference>
<dbReference type="EMBL" id="DPIY01000004">
    <property type="protein sequence ID" value="HCT56286.1"/>
    <property type="molecule type" value="Genomic_DNA"/>
</dbReference>
<evidence type="ECO:0000256" key="4">
    <source>
        <dbReference type="ARBA" id="ARBA00022679"/>
    </source>
</evidence>
<comment type="catalytic activity">
    <reaction evidence="1">
        <text>ATP + protein L-histidine = ADP + protein N-phospho-L-histidine.</text>
        <dbReference type="EC" id="2.7.13.3"/>
    </reaction>
</comment>
<evidence type="ECO:0000259" key="9">
    <source>
        <dbReference type="PROSITE" id="PS50112"/>
    </source>
</evidence>
<protein>
    <recommendedName>
        <fullName evidence="2">histidine kinase</fullName>
        <ecNumber evidence="2">2.7.13.3</ecNumber>
    </recommendedName>
</protein>
<dbReference type="SMART" id="SM00388">
    <property type="entry name" value="HisKA"/>
    <property type="match status" value="1"/>
</dbReference>
<dbReference type="Gene3D" id="3.30.565.10">
    <property type="entry name" value="Histidine kinase-like ATPase, C-terminal domain"/>
    <property type="match status" value="1"/>
</dbReference>
<evidence type="ECO:0000313" key="12">
    <source>
        <dbReference type="Proteomes" id="UP000264071"/>
    </source>
</evidence>
<dbReference type="PROSITE" id="PS50112">
    <property type="entry name" value="PAS"/>
    <property type="match status" value="1"/>
</dbReference>
<gene>
    <name evidence="11" type="ORF">DGD08_03640</name>
</gene>
<dbReference type="SUPFAM" id="SSF55785">
    <property type="entry name" value="PYP-like sensor domain (PAS domain)"/>
    <property type="match status" value="1"/>
</dbReference>
<dbReference type="GO" id="GO:0000155">
    <property type="term" value="F:phosphorelay sensor kinase activity"/>
    <property type="evidence" value="ECO:0007669"/>
    <property type="project" value="InterPro"/>
</dbReference>
<dbReference type="SMART" id="SM00091">
    <property type="entry name" value="PAS"/>
    <property type="match status" value="1"/>
</dbReference>
<dbReference type="SMART" id="SM00387">
    <property type="entry name" value="HATPase_c"/>
    <property type="match status" value="1"/>
</dbReference>
<dbReference type="PANTHER" id="PTHR43547:SF2">
    <property type="entry name" value="HYBRID SIGNAL TRANSDUCTION HISTIDINE KINASE C"/>
    <property type="match status" value="1"/>
</dbReference>
<dbReference type="Gene3D" id="1.10.287.130">
    <property type="match status" value="1"/>
</dbReference>
<dbReference type="InterPro" id="IPR001789">
    <property type="entry name" value="Sig_transdc_resp-reg_receiver"/>
</dbReference>
<organism evidence="11 12">
    <name type="scientific">Gemmatimonas aurantiaca</name>
    <dbReference type="NCBI Taxonomy" id="173480"/>
    <lineage>
        <taxon>Bacteria</taxon>
        <taxon>Pseudomonadati</taxon>
        <taxon>Gemmatimonadota</taxon>
        <taxon>Gemmatimonadia</taxon>
        <taxon>Gemmatimonadales</taxon>
        <taxon>Gemmatimonadaceae</taxon>
        <taxon>Gemmatimonas</taxon>
    </lineage>
</organism>
<feature type="domain" description="Response regulatory" evidence="8">
    <location>
        <begin position="4"/>
        <end position="122"/>
    </location>
</feature>
<dbReference type="PRINTS" id="PR00344">
    <property type="entry name" value="BCTRLSENSOR"/>
</dbReference>
<dbReference type="InterPro" id="IPR004358">
    <property type="entry name" value="Sig_transdc_His_kin-like_C"/>
</dbReference>
<dbReference type="Pfam" id="PF02518">
    <property type="entry name" value="HATPase_c"/>
    <property type="match status" value="1"/>
</dbReference>
<dbReference type="PROSITE" id="PS50113">
    <property type="entry name" value="PAC"/>
    <property type="match status" value="1"/>
</dbReference>
<dbReference type="InterPro" id="IPR000014">
    <property type="entry name" value="PAS"/>
</dbReference>
<dbReference type="SMART" id="SM00448">
    <property type="entry name" value="REC"/>
    <property type="match status" value="2"/>
</dbReference>
<dbReference type="PROSITE" id="PS50110">
    <property type="entry name" value="RESPONSE_REGULATORY"/>
    <property type="match status" value="2"/>
</dbReference>
<feature type="modified residue" description="4-aspartylphosphate" evidence="6">
    <location>
        <position position="55"/>
    </location>
</feature>
<dbReference type="Pfam" id="PF13185">
    <property type="entry name" value="GAF_2"/>
    <property type="match status" value="1"/>
</dbReference>
<dbReference type="Proteomes" id="UP000264071">
    <property type="component" value="Unassembled WGS sequence"/>
</dbReference>
<evidence type="ECO:0000259" key="10">
    <source>
        <dbReference type="PROSITE" id="PS50113"/>
    </source>
</evidence>